<keyword evidence="10" id="KW-1133">Transmembrane helix</keyword>
<dbReference type="InterPro" id="IPR003661">
    <property type="entry name" value="HisK_dim/P_dom"/>
</dbReference>
<dbReference type="STRING" id="1795632.TH606_06755"/>
<dbReference type="SMART" id="SM00448">
    <property type="entry name" value="REC"/>
    <property type="match status" value="1"/>
</dbReference>
<dbReference type="PANTHER" id="PTHR43065:SF46">
    <property type="entry name" value="C4-DICARBOXYLATE TRANSPORT SENSOR PROTEIN DCTB"/>
    <property type="match status" value="1"/>
</dbReference>
<dbReference type="InterPro" id="IPR011006">
    <property type="entry name" value="CheY-like_superfamily"/>
</dbReference>
<dbReference type="Gene3D" id="3.40.50.2300">
    <property type="match status" value="1"/>
</dbReference>
<dbReference type="InterPro" id="IPR035965">
    <property type="entry name" value="PAS-like_dom_sf"/>
</dbReference>
<evidence type="ECO:0000259" key="11">
    <source>
        <dbReference type="PROSITE" id="PS50109"/>
    </source>
</evidence>
<keyword evidence="6" id="KW-0418">Kinase</keyword>
<dbReference type="SMART" id="SM00387">
    <property type="entry name" value="HATPase_c"/>
    <property type="match status" value="1"/>
</dbReference>
<evidence type="ECO:0000256" key="9">
    <source>
        <dbReference type="PROSITE-ProRule" id="PRU00169"/>
    </source>
</evidence>
<evidence type="ECO:0000256" key="8">
    <source>
        <dbReference type="ARBA" id="ARBA00023012"/>
    </source>
</evidence>
<dbReference type="SMART" id="SM00388">
    <property type="entry name" value="HisKA"/>
    <property type="match status" value="1"/>
</dbReference>
<evidence type="ECO:0000256" key="4">
    <source>
        <dbReference type="ARBA" id="ARBA00022679"/>
    </source>
</evidence>
<dbReference type="CDD" id="cd00082">
    <property type="entry name" value="HisKA"/>
    <property type="match status" value="1"/>
</dbReference>
<accession>A0A177E657</accession>
<keyword evidence="14" id="KW-1185">Reference proteome</keyword>
<feature type="transmembrane region" description="Helical" evidence="10">
    <location>
        <begin position="31"/>
        <end position="57"/>
    </location>
</feature>
<dbReference type="PANTHER" id="PTHR43065">
    <property type="entry name" value="SENSOR HISTIDINE KINASE"/>
    <property type="match status" value="1"/>
</dbReference>
<dbReference type="PROSITE" id="PS50110">
    <property type="entry name" value="RESPONSE_REGULATORY"/>
    <property type="match status" value="1"/>
</dbReference>
<dbReference type="PROSITE" id="PS50109">
    <property type="entry name" value="HIS_KIN"/>
    <property type="match status" value="1"/>
</dbReference>
<evidence type="ECO:0000256" key="7">
    <source>
        <dbReference type="ARBA" id="ARBA00022840"/>
    </source>
</evidence>
<dbReference type="InterPro" id="IPR036097">
    <property type="entry name" value="HisK_dim/P_sf"/>
</dbReference>
<dbReference type="EC" id="2.7.13.3" evidence="2"/>
<dbReference type="Gene3D" id="1.10.287.130">
    <property type="match status" value="1"/>
</dbReference>
<feature type="domain" description="Response regulatory" evidence="12">
    <location>
        <begin position="604"/>
        <end position="720"/>
    </location>
</feature>
<dbReference type="SUPFAM" id="SSF52172">
    <property type="entry name" value="CheY-like"/>
    <property type="match status" value="1"/>
</dbReference>
<sequence>MEKSFKLIPQIKKFLRILIGREPSYQVTRSFAIMMLPLTFIAGLFICFSLPISYYYFSKQEKSSQAELHAKYLSSIFRDTIERYPLTWEERIKEKLKIINAKCVTFYDPKERIIAIIGQKPTSFWERKSATQVKYPIYFNGNLYGSIEIILLTENLWSNLFKILAISLVLGTAEGLALWLIPAFYILRDEEKINKSREELFKERERLRLSETKYRTLFEFSPDAFTVSTLEGNIIHFNNRFVKMFKLEDNNIPQKLNDKFFFTNPSDREKIIDELLKEGEIRNKEVLLRRVNGEEFYALISMRLIGASIFKDKVPVELENSYVFIFTAIRDISKLKEMERQLLQAQKLESIGLLAGGIAHDFNNILAIISGHNELLKRSLKDEKAMNYLEVIDKSVKRASELVNNLLAFARAGKYKIEPIDLNILIKDFQSLLRHSLDKRIIVKFDLFPNLPSILADPSQITQVVMNLCINARDALLQKGGGRLIIKTYSQKVKKEILTITGDRIPPGSYVVLEVKDNGPGIPPEFINKIFEPFFTTKPIGEGTGLGLSVVYGIIRNHDGYIDVKSRPGDTRFLIYLPEAKETKLSPKVVTKPQAAPKINGTATVLVVDDEEEIRRFIRSTLEEHGYRVIEASNGYEALEIFQNKKDEINLVLLDLIMPEMEGKDTFEALKKLSPNLKVIILTGYVADRVVRSMLKNGAKAFLTKPFRLQDLLIVVHQVLSTSK</sequence>
<dbReference type="SUPFAM" id="SSF55874">
    <property type="entry name" value="ATPase domain of HSP90 chaperone/DNA topoisomerase II/histidine kinase"/>
    <property type="match status" value="1"/>
</dbReference>
<keyword evidence="8" id="KW-0902">Two-component regulatory system</keyword>
<evidence type="ECO:0000256" key="3">
    <source>
        <dbReference type="ARBA" id="ARBA00022553"/>
    </source>
</evidence>
<dbReference type="RefSeq" id="WP_068542253.1">
    <property type="nucleotide sequence ID" value="NZ_LSFI01000029.1"/>
</dbReference>
<dbReference type="CDD" id="cd00156">
    <property type="entry name" value="REC"/>
    <property type="match status" value="1"/>
</dbReference>
<evidence type="ECO:0000256" key="2">
    <source>
        <dbReference type="ARBA" id="ARBA00012438"/>
    </source>
</evidence>
<dbReference type="SUPFAM" id="SSF55785">
    <property type="entry name" value="PYP-like sensor domain (PAS domain)"/>
    <property type="match status" value="1"/>
</dbReference>
<organism evidence="13 14">
    <name type="scientific">Thermodesulfatator autotrophicus</name>
    <dbReference type="NCBI Taxonomy" id="1795632"/>
    <lineage>
        <taxon>Bacteria</taxon>
        <taxon>Pseudomonadati</taxon>
        <taxon>Thermodesulfobacteriota</taxon>
        <taxon>Thermodesulfobacteria</taxon>
        <taxon>Thermodesulfobacteriales</taxon>
        <taxon>Thermodesulfatatoraceae</taxon>
        <taxon>Thermodesulfatator</taxon>
    </lineage>
</organism>
<keyword evidence="10" id="KW-0812">Transmembrane</keyword>
<comment type="catalytic activity">
    <reaction evidence="1">
        <text>ATP + protein L-histidine = ADP + protein N-phospho-L-histidine.</text>
        <dbReference type="EC" id="2.7.13.3"/>
    </reaction>
</comment>
<dbReference type="Pfam" id="PF02518">
    <property type="entry name" value="HATPase_c"/>
    <property type="match status" value="1"/>
</dbReference>
<dbReference type="InterPro" id="IPR005467">
    <property type="entry name" value="His_kinase_dom"/>
</dbReference>
<dbReference type="EMBL" id="LSFI01000029">
    <property type="protein sequence ID" value="OAG27437.1"/>
    <property type="molecule type" value="Genomic_DNA"/>
</dbReference>
<dbReference type="Pfam" id="PF00072">
    <property type="entry name" value="Response_reg"/>
    <property type="match status" value="1"/>
</dbReference>
<dbReference type="AlphaFoldDB" id="A0A177E657"/>
<feature type="modified residue" description="4-aspartylphosphate" evidence="9">
    <location>
        <position position="655"/>
    </location>
</feature>
<name>A0A177E657_9BACT</name>
<protein>
    <recommendedName>
        <fullName evidence="2">histidine kinase</fullName>
        <ecNumber evidence="2">2.7.13.3</ecNumber>
    </recommendedName>
</protein>
<dbReference type="PRINTS" id="PR00344">
    <property type="entry name" value="BCTRLSENSOR"/>
</dbReference>
<keyword evidence="7" id="KW-0067">ATP-binding</keyword>
<keyword evidence="3 9" id="KW-0597">Phosphoprotein</keyword>
<keyword evidence="5" id="KW-0547">Nucleotide-binding</keyword>
<dbReference type="CDD" id="cd00130">
    <property type="entry name" value="PAS"/>
    <property type="match status" value="1"/>
</dbReference>
<evidence type="ECO:0000259" key="12">
    <source>
        <dbReference type="PROSITE" id="PS50110"/>
    </source>
</evidence>
<dbReference type="InterPro" id="IPR001789">
    <property type="entry name" value="Sig_transdc_resp-reg_receiver"/>
</dbReference>
<evidence type="ECO:0000313" key="14">
    <source>
        <dbReference type="Proteomes" id="UP000076964"/>
    </source>
</evidence>
<dbReference type="GO" id="GO:0000155">
    <property type="term" value="F:phosphorelay sensor kinase activity"/>
    <property type="evidence" value="ECO:0007669"/>
    <property type="project" value="InterPro"/>
</dbReference>
<dbReference type="Gene3D" id="3.30.450.20">
    <property type="entry name" value="PAS domain"/>
    <property type="match status" value="1"/>
</dbReference>
<gene>
    <name evidence="13" type="ORF">TH606_06755</name>
</gene>
<feature type="transmembrane region" description="Helical" evidence="10">
    <location>
        <begin position="163"/>
        <end position="187"/>
    </location>
</feature>
<evidence type="ECO:0000313" key="13">
    <source>
        <dbReference type="EMBL" id="OAG27437.1"/>
    </source>
</evidence>
<proteinExistence type="predicted"/>
<dbReference type="GO" id="GO:0005524">
    <property type="term" value="F:ATP binding"/>
    <property type="evidence" value="ECO:0007669"/>
    <property type="project" value="UniProtKB-KW"/>
</dbReference>
<reference evidence="13 14" key="1">
    <citation type="submission" date="2016-02" db="EMBL/GenBank/DDBJ databases">
        <title>Draft genome sequence of Thermodesulfatator sp. S606.</title>
        <authorList>
            <person name="Lai Q."/>
            <person name="Cao J."/>
            <person name="Dupont S."/>
            <person name="Shao Z."/>
            <person name="Jebbar M."/>
            <person name="Alain K."/>
        </authorList>
    </citation>
    <scope>NUCLEOTIDE SEQUENCE [LARGE SCALE GENOMIC DNA]</scope>
    <source>
        <strain evidence="13 14">S606</strain>
    </source>
</reference>
<evidence type="ECO:0000256" key="6">
    <source>
        <dbReference type="ARBA" id="ARBA00022777"/>
    </source>
</evidence>
<keyword evidence="10" id="KW-0472">Membrane</keyword>
<dbReference type="Pfam" id="PF13426">
    <property type="entry name" value="PAS_9"/>
    <property type="match status" value="1"/>
</dbReference>
<dbReference type="Pfam" id="PF00512">
    <property type="entry name" value="HisKA"/>
    <property type="match status" value="1"/>
</dbReference>
<dbReference type="InterPro" id="IPR004358">
    <property type="entry name" value="Sig_transdc_His_kin-like_C"/>
</dbReference>
<dbReference type="InterPro" id="IPR036890">
    <property type="entry name" value="HATPase_C_sf"/>
</dbReference>
<feature type="domain" description="Histidine kinase" evidence="11">
    <location>
        <begin position="357"/>
        <end position="581"/>
    </location>
</feature>
<dbReference type="InterPro" id="IPR000014">
    <property type="entry name" value="PAS"/>
</dbReference>
<dbReference type="Gene3D" id="3.30.565.10">
    <property type="entry name" value="Histidine kinase-like ATPase, C-terminal domain"/>
    <property type="match status" value="1"/>
</dbReference>
<keyword evidence="4" id="KW-0808">Transferase</keyword>
<dbReference type="SUPFAM" id="SSF47384">
    <property type="entry name" value="Homodimeric domain of signal transducing histidine kinase"/>
    <property type="match status" value="1"/>
</dbReference>
<dbReference type="OrthoDB" id="9763119at2"/>
<evidence type="ECO:0000256" key="5">
    <source>
        <dbReference type="ARBA" id="ARBA00022741"/>
    </source>
</evidence>
<evidence type="ECO:0000256" key="10">
    <source>
        <dbReference type="SAM" id="Phobius"/>
    </source>
</evidence>
<dbReference type="NCBIfam" id="TIGR00229">
    <property type="entry name" value="sensory_box"/>
    <property type="match status" value="1"/>
</dbReference>
<comment type="caution">
    <text evidence="13">The sequence shown here is derived from an EMBL/GenBank/DDBJ whole genome shotgun (WGS) entry which is preliminary data.</text>
</comment>
<dbReference type="InterPro" id="IPR003594">
    <property type="entry name" value="HATPase_dom"/>
</dbReference>
<evidence type="ECO:0000256" key="1">
    <source>
        <dbReference type="ARBA" id="ARBA00000085"/>
    </source>
</evidence>
<dbReference type="Proteomes" id="UP000076964">
    <property type="component" value="Unassembled WGS sequence"/>
</dbReference>